<keyword evidence="3" id="KW-1185">Reference proteome</keyword>
<evidence type="ECO:0000313" key="2">
    <source>
        <dbReference type="EMBL" id="KAK2596440.1"/>
    </source>
</evidence>
<dbReference type="AlphaFoldDB" id="A0AAD9S183"/>
<dbReference type="Proteomes" id="UP001265746">
    <property type="component" value="Unassembled WGS sequence"/>
</dbReference>
<dbReference type="EMBL" id="JAUJFL010000011">
    <property type="protein sequence ID" value="KAK2596440.1"/>
    <property type="molecule type" value="Genomic_DNA"/>
</dbReference>
<accession>A0AAD9S183</accession>
<evidence type="ECO:0000313" key="3">
    <source>
        <dbReference type="Proteomes" id="UP001265746"/>
    </source>
</evidence>
<name>A0AAD9S183_PHOAM</name>
<sequence>MISTLPSENPLKPPEAAVPNIKEPDLSVENLAALQEDIHRMENPNFAVQKQKVREMFERGVPFFTRSAMEQLKHQIDSIKSMNENGESTDGQKFVFSSVTGQRVERAVLKGLTRSRHFGQEKVLYSDQALCPLQICYGGQSELDQFRSLEGTRDALHASLKLWQTSEDCARLKSCLSTASLPGITKIIAFACSSIARDVDHTRHRSATQHALLLTLRDILQAAQPGIEITCIAQDPIYTDIDKVVLSEHGVEVLYDPEGFIEVDDQSVVLSFSPNVPVRQIITDLARPVILAWDTVLTEEQTINRWARVHDPPKTAATAEDLEACLCDPESSRVRAMIREEYVDVHRLDDKEFGDASIYIRDDEKRR</sequence>
<dbReference type="PANTHER" id="PTHR42080">
    <property type="entry name" value="SRR1 DOMAIN-CONTAINING PROTEIN"/>
    <property type="match status" value="1"/>
</dbReference>
<dbReference type="PANTHER" id="PTHR42080:SF3">
    <property type="entry name" value="SRR1-LIKE DOMAIN-CONTAINING PROTEIN"/>
    <property type="match status" value="1"/>
</dbReference>
<feature type="domain" description="SRR1-like" evidence="1">
    <location>
        <begin position="180"/>
        <end position="301"/>
    </location>
</feature>
<protein>
    <recommendedName>
        <fullName evidence="1">SRR1-like domain-containing protein</fullName>
    </recommendedName>
</protein>
<evidence type="ECO:0000259" key="1">
    <source>
        <dbReference type="Pfam" id="PF07985"/>
    </source>
</evidence>
<proteinExistence type="predicted"/>
<dbReference type="InterPro" id="IPR012942">
    <property type="entry name" value="SRR1-like"/>
</dbReference>
<reference evidence="2" key="1">
    <citation type="submission" date="2023-06" db="EMBL/GenBank/DDBJ databases">
        <authorList>
            <person name="Noh H."/>
        </authorList>
    </citation>
    <scope>NUCLEOTIDE SEQUENCE</scope>
    <source>
        <strain evidence="2">DUCC20226</strain>
    </source>
</reference>
<gene>
    <name evidence="2" type="ORF">N8I77_013330</name>
</gene>
<comment type="caution">
    <text evidence="2">The sequence shown here is derived from an EMBL/GenBank/DDBJ whole genome shotgun (WGS) entry which is preliminary data.</text>
</comment>
<dbReference type="Pfam" id="PF07985">
    <property type="entry name" value="SRR1"/>
    <property type="match status" value="1"/>
</dbReference>
<organism evidence="2 3">
    <name type="scientific">Phomopsis amygdali</name>
    <name type="common">Fusicoccum amygdali</name>
    <dbReference type="NCBI Taxonomy" id="1214568"/>
    <lineage>
        <taxon>Eukaryota</taxon>
        <taxon>Fungi</taxon>
        <taxon>Dikarya</taxon>
        <taxon>Ascomycota</taxon>
        <taxon>Pezizomycotina</taxon>
        <taxon>Sordariomycetes</taxon>
        <taxon>Sordariomycetidae</taxon>
        <taxon>Diaporthales</taxon>
        <taxon>Diaporthaceae</taxon>
        <taxon>Diaporthe</taxon>
    </lineage>
</organism>